<feature type="region of interest" description="Disordered" evidence="1">
    <location>
        <begin position="618"/>
        <end position="686"/>
    </location>
</feature>
<feature type="compositionally biased region" description="Low complexity" evidence="1">
    <location>
        <begin position="325"/>
        <end position="340"/>
    </location>
</feature>
<dbReference type="AlphaFoldDB" id="A0A0N1HTX5"/>
<comment type="caution">
    <text evidence="2">The sequence shown here is derived from an EMBL/GenBank/DDBJ whole genome shotgun (WGS) entry which is preliminary data.</text>
</comment>
<reference evidence="2 3" key="1">
    <citation type="journal article" date="2015" name="PLoS Pathog.">
        <title>Leptomonas seymouri: Adaptations to the Dixenous Life Cycle Analyzed by Genome Sequencing, Transcriptome Profiling and Co-infection with Leishmania donovani.</title>
        <authorList>
            <person name="Kraeva N."/>
            <person name="Butenko A."/>
            <person name="Hlavacova J."/>
            <person name="Kostygov A."/>
            <person name="Myskova J."/>
            <person name="Grybchuk D."/>
            <person name="Lestinova T."/>
            <person name="Votypka J."/>
            <person name="Volf P."/>
            <person name="Opperdoes F."/>
            <person name="Flegontov P."/>
            <person name="Lukes J."/>
            <person name="Yurchenko V."/>
        </authorList>
    </citation>
    <scope>NUCLEOTIDE SEQUENCE [LARGE SCALE GENOMIC DNA]</scope>
    <source>
        <strain evidence="2 3">ATCC 30220</strain>
    </source>
</reference>
<feature type="compositionally biased region" description="Low complexity" evidence="1">
    <location>
        <begin position="623"/>
        <end position="635"/>
    </location>
</feature>
<feature type="region of interest" description="Disordered" evidence="1">
    <location>
        <begin position="1"/>
        <end position="32"/>
    </location>
</feature>
<feature type="compositionally biased region" description="Low complexity" evidence="1">
    <location>
        <begin position="66"/>
        <end position="80"/>
    </location>
</feature>
<feature type="compositionally biased region" description="Polar residues" evidence="1">
    <location>
        <begin position="479"/>
        <end position="501"/>
    </location>
</feature>
<feature type="region of interest" description="Disordered" evidence="1">
    <location>
        <begin position="48"/>
        <end position="110"/>
    </location>
</feature>
<feature type="compositionally biased region" description="Polar residues" evidence="1">
    <location>
        <begin position="1"/>
        <end position="29"/>
    </location>
</feature>
<feature type="compositionally biased region" description="Basic residues" evidence="1">
    <location>
        <begin position="637"/>
        <end position="648"/>
    </location>
</feature>
<gene>
    <name evidence="2" type="ORF">ABL78_7477</name>
</gene>
<feature type="region of interest" description="Disordered" evidence="1">
    <location>
        <begin position="220"/>
        <end position="351"/>
    </location>
</feature>
<feature type="region of interest" description="Disordered" evidence="1">
    <location>
        <begin position="444"/>
        <end position="592"/>
    </location>
</feature>
<dbReference type="EMBL" id="LJSK01000367">
    <property type="protein sequence ID" value="KPI83490.1"/>
    <property type="molecule type" value="Genomic_DNA"/>
</dbReference>
<dbReference type="OrthoDB" id="10689646at2759"/>
<evidence type="ECO:0000313" key="3">
    <source>
        <dbReference type="Proteomes" id="UP000038009"/>
    </source>
</evidence>
<feature type="compositionally biased region" description="Low complexity" evidence="1">
    <location>
        <begin position="522"/>
        <end position="560"/>
    </location>
</feature>
<name>A0A0N1HTX5_LEPSE</name>
<dbReference type="OMA" id="WEREAYS"/>
<keyword evidence="3" id="KW-1185">Reference proteome</keyword>
<sequence>MTTTTTGTCQVRDTRSGSVLSPYSTSWRSSDTEKRASLSVPFLHFWLPPRQQQTDPGKPSRSGYRAPSATATAAPTTLPARVVKKHSKSAVGRADSHDGSARPEQALPGEAQRTMKAAVWEREAYSAAAAHGPPSSAVAARSVAKKAASSPPHPSPFYLAGRNAPPLYLSPEGLRPERSVSALHFSALSLSPAVPSTLFAPSPTCSSTPLATKRAVFARRAGDTPSADQSHPHPHDNSASRSAPTTVKRTRLGKDQGKRMDLSPSPLRPATADSPFAGVRTADTHLLTSIFTPPRPSTSPSTSSSTARGEPKVELFTGHDTQRMPPRTNAAATTAAVAPHASHHSSKSPRVLAAADTHAGRALHPATRDGNCGNCSGLSSAHVVNEPLYLSTNPPHAKGEGVPYTESVTCMTLAAMVDVGVALRSCSCSQSTCSYASYDSAAPDHEVRLPGEEGEREGTEGQGRHTLAPQRVTCPPHLSSGTTRRASDALRSSNHSNQLNGGSKLLDKLSYTQPAPTRARGNSSSSSSSSNSNELQSSSTSRPPPSVRSTAGESAAAASKPARKRGSVTSRLYSPPLSTPLTSFRYRPRTSEEEREIAELQASLAAFVFPLPARGSPLPQSRTAPAHTAAAAAAALPRRKSNGGKAKSRGLPLRSTKSIKPSKTKSSRNAGETKMAPAEDALANRP</sequence>
<protein>
    <submittedName>
        <fullName evidence="2">Uncharacterized protein</fullName>
    </submittedName>
</protein>
<evidence type="ECO:0000313" key="2">
    <source>
        <dbReference type="EMBL" id="KPI83490.1"/>
    </source>
</evidence>
<feature type="compositionally biased region" description="Basic and acidic residues" evidence="1">
    <location>
        <begin position="444"/>
        <end position="463"/>
    </location>
</feature>
<organism evidence="2 3">
    <name type="scientific">Leptomonas seymouri</name>
    <dbReference type="NCBI Taxonomy" id="5684"/>
    <lineage>
        <taxon>Eukaryota</taxon>
        <taxon>Discoba</taxon>
        <taxon>Euglenozoa</taxon>
        <taxon>Kinetoplastea</taxon>
        <taxon>Metakinetoplastina</taxon>
        <taxon>Trypanosomatida</taxon>
        <taxon>Trypanosomatidae</taxon>
        <taxon>Leishmaniinae</taxon>
        <taxon>Leptomonas</taxon>
    </lineage>
</organism>
<evidence type="ECO:0000256" key="1">
    <source>
        <dbReference type="SAM" id="MobiDB-lite"/>
    </source>
</evidence>
<dbReference type="Proteomes" id="UP000038009">
    <property type="component" value="Unassembled WGS sequence"/>
</dbReference>
<dbReference type="VEuPathDB" id="TriTrypDB:Lsey_0367_0040"/>
<proteinExistence type="predicted"/>
<accession>A0A0N1HTX5</accession>
<feature type="compositionally biased region" description="Basic and acidic residues" evidence="1">
    <location>
        <begin position="252"/>
        <end position="261"/>
    </location>
</feature>